<accession>A0A9N9BYD9</accession>
<evidence type="ECO:0000259" key="3">
    <source>
        <dbReference type="PROSITE" id="PS51459"/>
    </source>
</evidence>
<dbReference type="PANTHER" id="PTHR13504">
    <property type="entry name" value="FIDO DOMAIN-CONTAINING PROTEIN DDB_G0283145"/>
    <property type="match status" value="1"/>
</dbReference>
<evidence type="ECO:0000256" key="1">
    <source>
        <dbReference type="PIRSR" id="PIRSR640198-1"/>
    </source>
</evidence>
<reference evidence="4" key="1">
    <citation type="submission" date="2021-06" db="EMBL/GenBank/DDBJ databases">
        <authorList>
            <person name="Kallberg Y."/>
            <person name="Tangrot J."/>
            <person name="Rosling A."/>
        </authorList>
    </citation>
    <scope>NUCLEOTIDE SEQUENCE</scope>
    <source>
        <strain evidence="4">FL130A</strain>
    </source>
</reference>
<comment type="caution">
    <text evidence="4">The sequence shown here is derived from an EMBL/GenBank/DDBJ whole genome shotgun (WGS) entry which is preliminary data.</text>
</comment>
<feature type="domain" description="Fido" evidence="3">
    <location>
        <begin position="35"/>
        <end position="187"/>
    </location>
</feature>
<proteinExistence type="predicted"/>
<feature type="binding site" evidence="2">
    <location>
        <begin position="130"/>
        <end position="137"/>
    </location>
    <ligand>
        <name>ATP</name>
        <dbReference type="ChEBI" id="CHEBI:30616"/>
    </ligand>
</feature>
<dbReference type="GO" id="GO:0005524">
    <property type="term" value="F:ATP binding"/>
    <property type="evidence" value="ECO:0007669"/>
    <property type="project" value="UniProtKB-KW"/>
</dbReference>
<keyword evidence="2" id="KW-0547">Nucleotide-binding</keyword>
<dbReference type="PANTHER" id="PTHR13504:SF38">
    <property type="entry name" value="FIDO DOMAIN-CONTAINING PROTEIN"/>
    <property type="match status" value="1"/>
</dbReference>
<dbReference type="Pfam" id="PF02661">
    <property type="entry name" value="Fic"/>
    <property type="match status" value="1"/>
</dbReference>
<gene>
    <name evidence="4" type="ORF">ALEPTO_LOCUS7405</name>
</gene>
<dbReference type="Proteomes" id="UP000789508">
    <property type="component" value="Unassembled WGS sequence"/>
</dbReference>
<dbReference type="InterPro" id="IPR036597">
    <property type="entry name" value="Fido-like_dom_sf"/>
</dbReference>
<dbReference type="AlphaFoldDB" id="A0A9N9BYD9"/>
<name>A0A9N9BYD9_9GLOM</name>
<dbReference type="OrthoDB" id="439046at2759"/>
<keyword evidence="2" id="KW-0067">ATP-binding</keyword>
<dbReference type="Gene3D" id="1.10.3290.10">
    <property type="entry name" value="Fido-like domain"/>
    <property type="match status" value="1"/>
</dbReference>
<evidence type="ECO:0000313" key="5">
    <source>
        <dbReference type="Proteomes" id="UP000789508"/>
    </source>
</evidence>
<keyword evidence="5" id="KW-1185">Reference proteome</keyword>
<dbReference type="SUPFAM" id="SSF140931">
    <property type="entry name" value="Fic-like"/>
    <property type="match status" value="1"/>
</dbReference>
<sequence>MNQDYNIDDLLKHEKFPALESLYDKPGCEIEIIEIVTTCLQPISYIILYAPQEKFSLWRVISNKQEAMSIQAMGYHLTIYPYGEEIPALLEKFYNKNVASDNLDDEYYIHPLMSSCHMLSSFFHIHSFYDGNGRIGRSLMALYLSHAGYPPPVFQQLNRKKLDAKFLPFEVKAVIAMVKKGKKDIMDIDSEHNIFKVGRTTRLTKKRNSIMDSIKIQSEKIFPSCGDYALGSPINVVLNASPSPETPSLEPYLKQD</sequence>
<dbReference type="EMBL" id="CAJVPS010003171">
    <property type="protein sequence ID" value="CAG8584136.1"/>
    <property type="molecule type" value="Genomic_DNA"/>
</dbReference>
<protein>
    <submittedName>
        <fullName evidence="4">11739_t:CDS:1</fullName>
    </submittedName>
</protein>
<feature type="active site" evidence="1">
    <location>
        <position position="126"/>
    </location>
</feature>
<dbReference type="PROSITE" id="PS51459">
    <property type="entry name" value="FIDO"/>
    <property type="match status" value="1"/>
</dbReference>
<organism evidence="4 5">
    <name type="scientific">Ambispora leptoticha</name>
    <dbReference type="NCBI Taxonomy" id="144679"/>
    <lineage>
        <taxon>Eukaryota</taxon>
        <taxon>Fungi</taxon>
        <taxon>Fungi incertae sedis</taxon>
        <taxon>Mucoromycota</taxon>
        <taxon>Glomeromycotina</taxon>
        <taxon>Glomeromycetes</taxon>
        <taxon>Archaeosporales</taxon>
        <taxon>Ambisporaceae</taxon>
        <taxon>Ambispora</taxon>
    </lineage>
</organism>
<evidence type="ECO:0000313" key="4">
    <source>
        <dbReference type="EMBL" id="CAG8584136.1"/>
    </source>
</evidence>
<dbReference type="InterPro" id="IPR003812">
    <property type="entry name" value="Fido"/>
</dbReference>
<dbReference type="InterPro" id="IPR040198">
    <property type="entry name" value="Fido_containing"/>
</dbReference>
<evidence type="ECO:0000256" key="2">
    <source>
        <dbReference type="PIRSR" id="PIRSR640198-2"/>
    </source>
</evidence>